<dbReference type="EMBL" id="UYRT01016117">
    <property type="protein sequence ID" value="VDK55672.1"/>
    <property type="molecule type" value="Genomic_DNA"/>
</dbReference>
<dbReference type="AlphaFoldDB" id="A0A183DD98"/>
<evidence type="ECO:0000313" key="2">
    <source>
        <dbReference type="Proteomes" id="UP000271098"/>
    </source>
</evidence>
<reference evidence="1 2" key="2">
    <citation type="submission" date="2018-11" db="EMBL/GenBank/DDBJ databases">
        <authorList>
            <consortium name="Pathogen Informatics"/>
        </authorList>
    </citation>
    <scope>NUCLEOTIDE SEQUENCE [LARGE SCALE GENOMIC DNA]</scope>
</reference>
<evidence type="ECO:0000313" key="3">
    <source>
        <dbReference type="WBParaSite" id="GPUH_0000669801-mRNA-1"/>
    </source>
</evidence>
<dbReference type="Proteomes" id="UP000271098">
    <property type="component" value="Unassembled WGS sequence"/>
</dbReference>
<reference evidence="3" key="1">
    <citation type="submission" date="2016-06" db="UniProtKB">
        <authorList>
            <consortium name="WormBaseParasite"/>
        </authorList>
    </citation>
    <scope>IDENTIFICATION</scope>
</reference>
<evidence type="ECO:0000313" key="1">
    <source>
        <dbReference type="EMBL" id="VDK55672.1"/>
    </source>
</evidence>
<name>A0A183DD98_9BILA</name>
<accession>A0A183DD98</accession>
<dbReference type="WBParaSite" id="GPUH_0000669801-mRNA-1">
    <property type="protein sequence ID" value="GPUH_0000669801-mRNA-1"/>
    <property type="gene ID" value="GPUH_0000669801"/>
</dbReference>
<sequence length="85" mass="9649">MRIFTESEIMHYVLSLLNQFGGQLTHADLPWRLFATLLPDNVQWPRNPVKLMDQVADLSPFLVFSGQTLRIASSAYLLANSTTLQ</sequence>
<keyword evidence="2" id="KW-1185">Reference proteome</keyword>
<protein>
    <submittedName>
        <fullName evidence="3">AraC family transcriptional regulator</fullName>
    </submittedName>
</protein>
<organism evidence="3">
    <name type="scientific">Gongylonema pulchrum</name>
    <dbReference type="NCBI Taxonomy" id="637853"/>
    <lineage>
        <taxon>Eukaryota</taxon>
        <taxon>Metazoa</taxon>
        <taxon>Ecdysozoa</taxon>
        <taxon>Nematoda</taxon>
        <taxon>Chromadorea</taxon>
        <taxon>Rhabditida</taxon>
        <taxon>Spirurina</taxon>
        <taxon>Spiruromorpha</taxon>
        <taxon>Spiruroidea</taxon>
        <taxon>Gongylonematidae</taxon>
        <taxon>Gongylonema</taxon>
    </lineage>
</organism>
<proteinExistence type="predicted"/>
<gene>
    <name evidence="1" type="ORF">GPUH_LOCUS6691</name>
</gene>